<evidence type="ECO:0000259" key="3">
    <source>
        <dbReference type="Pfam" id="PF01464"/>
    </source>
</evidence>
<dbReference type="Pfam" id="PF01464">
    <property type="entry name" value="SLT"/>
    <property type="match status" value="1"/>
</dbReference>
<dbReference type="InterPro" id="IPR000189">
    <property type="entry name" value="Transglyc_AS"/>
</dbReference>
<comment type="caution">
    <text evidence="5">The sequence shown here is derived from an EMBL/GenBank/DDBJ whole genome shotgun (WGS) entry which is preliminary data.</text>
</comment>
<dbReference type="Gene3D" id="1.25.20.10">
    <property type="entry name" value="Bacterial muramidases"/>
    <property type="match status" value="1"/>
</dbReference>
<dbReference type="InterPro" id="IPR008939">
    <property type="entry name" value="Lytic_TGlycosylase_superhlx_U"/>
</dbReference>
<dbReference type="Proteomes" id="UP001521137">
    <property type="component" value="Unassembled WGS sequence"/>
</dbReference>
<evidence type="ECO:0000256" key="2">
    <source>
        <dbReference type="ARBA" id="ARBA00022729"/>
    </source>
</evidence>
<name>A0ABS9D343_9ALTE</name>
<dbReference type="InterPro" id="IPR037061">
    <property type="entry name" value="Lytic_TGlycoase_superhlx_L_sf"/>
</dbReference>
<protein>
    <submittedName>
        <fullName evidence="5">Lytic transglycosylase domain-containing protein</fullName>
    </submittedName>
</protein>
<sequence length="636" mass="73675">MLISHPLSCLSVSAAVSLEQQRKIFGDAEVIAHNPKSKTYKRLMTQLEGYPLRPYIELKTLTKYPYMANRELIENFLSEHKYSPLDWPLRKKWLSYLAKQKQPALFEHFYRDIGDTGLNCIHAENLLKNPKTVEQGLVLAEQYWVVGKSQPKECDPLFKKWKNAGRRTPEAVWKRLSLAADGGNHTLIPYLKTLLPSEQKYLADLWLKVRRSPSQVSRVSNFPRKIKHLEQEILAYGLKRLVWHDRDLALRSWEKLSKRYEFSNEQQQAIAHRFAISLALINHEKAGFWLEKASQFAPDNELARWHLAHLLRQLNWQNALNMINSVPEEVASDNLFQYWKARSYEQLNANELAATEFQALSQQRHYYGFLASGQLSQLANLNDKPLKPSARELQAIADHPAAQRAMEFRQLGRQVNARREWNFLQTQLSQEQKVTAAVFANEKGWYDQAIFGFSKAGYLDDLARRFPMPFDVHLEFNAKKNNIDLAWAFAIVRRESSFMPDAASGVGALGLMQVMPGTARYLVKKKVPRSTLFNPEENVALGTRYMRYLLDKMHDNPILATASYNAGWRRVRKWLPESEPMPIDLWIETIPYKETRNYVKAVLAYKQIYSQHLGGVDNSFKELAKMKISPKGQLRL</sequence>
<organism evidence="5 6">
    <name type="scientific">Paraglaciecola algarum</name>
    <dbReference type="NCBI Taxonomy" id="3050085"/>
    <lineage>
        <taxon>Bacteria</taxon>
        <taxon>Pseudomonadati</taxon>
        <taxon>Pseudomonadota</taxon>
        <taxon>Gammaproteobacteria</taxon>
        <taxon>Alteromonadales</taxon>
        <taxon>Alteromonadaceae</taxon>
        <taxon>Paraglaciecola</taxon>
    </lineage>
</organism>
<evidence type="ECO:0000313" key="5">
    <source>
        <dbReference type="EMBL" id="MCF2947343.1"/>
    </source>
</evidence>
<dbReference type="SUPFAM" id="SSF53955">
    <property type="entry name" value="Lysozyme-like"/>
    <property type="match status" value="1"/>
</dbReference>
<dbReference type="SUPFAM" id="SSF48435">
    <property type="entry name" value="Bacterial muramidases"/>
    <property type="match status" value="1"/>
</dbReference>
<dbReference type="PANTHER" id="PTHR37423">
    <property type="entry name" value="SOLUBLE LYTIC MUREIN TRANSGLYCOSYLASE-RELATED"/>
    <property type="match status" value="1"/>
</dbReference>
<proteinExistence type="inferred from homology"/>
<dbReference type="PANTHER" id="PTHR37423:SF5">
    <property type="entry name" value="SOLUBLE LYTIC MUREIN TRANSGLYCOSYLASE"/>
    <property type="match status" value="1"/>
</dbReference>
<feature type="domain" description="Transglycosylase SLT" evidence="3">
    <location>
        <begin position="477"/>
        <end position="578"/>
    </location>
</feature>
<dbReference type="InterPro" id="IPR008258">
    <property type="entry name" value="Transglycosylase_SLT_dom_1"/>
</dbReference>
<dbReference type="RefSeq" id="WP_235310873.1">
    <property type="nucleotide sequence ID" value="NZ_JAKGAS010000002.1"/>
</dbReference>
<comment type="similarity">
    <text evidence="1">Belongs to the transglycosylase Slt family.</text>
</comment>
<dbReference type="Gene3D" id="1.10.1240.20">
    <property type="entry name" value="Lytic transglycosylase, superhelical linker domain"/>
    <property type="match status" value="1"/>
</dbReference>
<keyword evidence="2" id="KW-0732">Signal</keyword>
<dbReference type="InterPro" id="IPR012289">
    <property type="entry name" value="Lytic_TGlycosylase_superhlx_L"/>
</dbReference>
<gene>
    <name evidence="5" type="ORF">L0668_04430</name>
</gene>
<dbReference type="PROSITE" id="PS00922">
    <property type="entry name" value="TRANSGLYCOSYLASE"/>
    <property type="match status" value="1"/>
</dbReference>
<reference evidence="5 6" key="1">
    <citation type="submission" date="2022-01" db="EMBL/GenBank/DDBJ databases">
        <title>Paraglaciecola sp. G1-23.</title>
        <authorList>
            <person name="Jin M.S."/>
            <person name="Han D.M."/>
            <person name="Kim H.M."/>
            <person name="Jeon C.O."/>
        </authorList>
    </citation>
    <scope>NUCLEOTIDE SEQUENCE [LARGE SCALE GENOMIC DNA]</scope>
    <source>
        <strain evidence="5 6">G1-23</strain>
    </source>
</reference>
<feature type="domain" description="Lytic transglycosylase superhelical linker" evidence="4">
    <location>
        <begin position="396"/>
        <end position="462"/>
    </location>
</feature>
<keyword evidence="6" id="KW-1185">Reference proteome</keyword>
<dbReference type="CDD" id="cd13401">
    <property type="entry name" value="Slt70-like"/>
    <property type="match status" value="1"/>
</dbReference>
<dbReference type="Pfam" id="PF14718">
    <property type="entry name" value="SLT_L"/>
    <property type="match status" value="1"/>
</dbReference>
<evidence type="ECO:0000256" key="1">
    <source>
        <dbReference type="ARBA" id="ARBA00007734"/>
    </source>
</evidence>
<dbReference type="EMBL" id="JAKGAS010000002">
    <property type="protein sequence ID" value="MCF2947343.1"/>
    <property type="molecule type" value="Genomic_DNA"/>
</dbReference>
<dbReference type="InterPro" id="IPR023346">
    <property type="entry name" value="Lysozyme-like_dom_sf"/>
</dbReference>
<accession>A0ABS9D343</accession>
<evidence type="ECO:0000313" key="6">
    <source>
        <dbReference type="Proteomes" id="UP001521137"/>
    </source>
</evidence>
<evidence type="ECO:0000259" key="4">
    <source>
        <dbReference type="Pfam" id="PF14718"/>
    </source>
</evidence>
<dbReference type="Gene3D" id="1.10.530.10">
    <property type="match status" value="1"/>
</dbReference>